<evidence type="ECO:0000256" key="4">
    <source>
        <dbReference type="ARBA" id="ARBA00022723"/>
    </source>
</evidence>
<comment type="subcellular location">
    <subcellularLocation>
        <location evidence="1 11">Cytoplasm</location>
    </subcellularLocation>
</comment>
<feature type="domain" description="4Fe-4S Wbl-type" evidence="12">
    <location>
        <begin position="16"/>
        <end position="73"/>
    </location>
</feature>
<evidence type="ECO:0000256" key="9">
    <source>
        <dbReference type="ARBA" id="ARBA00023157"/>
    </source>
</evidence>
<dbReference type="EMBL" id="JADQDK010000001">
    <property type="protein sequence ID" value="MBW0138565.1"/>
    <property type="molecule type" value="Genomic_DNA"/>
</dbReference>
<accession>A0ABS6V233</accession>
<dbReference type="InterPro" id="IPR003482">
    <property type="entry name" value="Whib"/>
</dbReference>
<feature type="binding site" evidence="11">
    <location>
        <position position="17"/>
    </location>
    <ligand>
        <name>[4Fe-4S] cluster</name>
        <dbReference type="ChEBI" id="CHEBI:49883"/>
    </ligand>
</feature>
<evidence type="ECO:0000256" key="10">
    <source>
        <dbReference type="ARBA" id="ARBA00023163"/>
    </source>
</evidence>
<gene>
    <name evidence="11" type="primary">whiB</name>
    <name evidence="13" type="ORF">I4I81_30510</name>
</gene>
<name>A0ABS6V233_9PSEU</name>
<evidence type="ECO:0000313" key="14">
    <source>
        <dbReference type="Proteomes" id="UP000694287"/>
    </source>
</evidence>
<keyword evidence="4 11" id="KW-0479">Metal-binding</keyword>
<dbReference type="PANTHER" id="PTHR38839">
    <property type="entry name" value="TRANSCRIPTIONAL REGULATOR WHID-RELATED"/>
    <property type="match status" value="1"/>
</dbReference>
<comment type="caution">
    <text evidence="13">The sequence shown here is derived from an EMBL/GenBank/DDBJ whole genome shotgun (WGS) entry which is preliminary data.</text>
</comment>
<keyword evidence="8 11" id="KW-0238">DNA-binding</keyword>
<comment type="function">
    <text evidence="11">Acts as a transcriptional regulator. Probably redox-responsive. The apo- but not holo-form probably binds DNA.</text>
</comment>
<evidence type="ECO:0000256" key="8">
    <source>
        <dbReference type="ARBA" id="ARBA00023125"/>
    </source>
</evidence>
<comment type="PTM">
    <text evidence="11">The Fe-S cluster can be nitrosylated by nitric oxide (NO).</text>
</comment>
<dbReference type="HAMAP" id="MF_01479">
    <property type="entry name" value="WhiB"/>
    <property type="match status" value="1"/>
</dbReference>
<keyword evidence="14" id="KW-1185">Reference proteome</keyword>
<proteinExistence type="inferred from homology"/>
<feature type="binding site" evidence="11">
    <location>
        <position position="49"/>
    </location>
    <ligand>
        <name>[4Fe-4S] cluster</name>
        <dbReference type="ChEBI" id="CHEBI:49883"/>
    </ligand>
</feature>
<feature type="binding site" evidence="11">
    <location>
        <position position="40"/>
    </location>
    <ligand>
        <name>[4Fe-4S] cluster</name>
        <dbReference type="ChEBI" id="CHEBI:49883"/>
    </ligand>
</feature>
<evidence type="ECO:0000313" key="13">
    <source>
        <dbReference type="EMBL" id="MBW0138565.1"/>
    </source>
</evidence>
<evidence type="ECO:0000256" key="11">
    <source>
        <dbReference type="HAMAP-Rule" id="MF_01479"/>
    </source>
</evidence>
<keyword evidence="9 11" id="KW-1015">Disulfide bond</keyword>
<keyword evidence="7 11" id="KW-0805">Transcription regulation</keyword>
<comment type="cofactor">
    <cofactor evidence="11">
        <name>[4Fe-4S] cluster</name>
        <dbReference type="ChEBI" id="CHEBI:49883"/>
    </cofactor>
    <text evidence="11">Binds 1 [4Fe-4S] cluster per subunit. Following nitrosylation of the [4Fe-4S] cluster binds 1 [4Fe-8(NO)] cluster per subunit.</text>
</comment>
<keyword evidence="5 11" id="KW-0408">Iron</keyword>
<dbReference type="Proteomes" id="UP000694287">
    <property type="component" value="Unassembled WGS sequence"/>
</dbReference>
<evidence type="ECO:0000256" key="1">
    <source>
        <dbReference type="ARBA" id="ARBA00004496"/>
    </source>
</evidence>
<dbReference type="PROSITE" id="PS51674">
    <property type="entry name" value="4FE4S_WBL"/>
    <property type="match status" value="1"/>
</dbReference>
<evidence type="ECO:0000256" key="6">
    <source>
        <dbReference type="ARBA" id="ARBA00023014"/>
    </source>
</evidence>
<evidence type="ECO:0000256" key="3">
    <source>
        <dbReference type="ARBA" id="ARBA00022485"/>
    </source>
</evidence>
<feature type="binding site" evidence="11">
    <location>
        <position position="43"/>
    </location>
    <ligand>
        <name>[4Fe-4S] cluster</name>
        <dbReference type="ChEBI" id="CHEBI:49883"/>
    </ligand>
</feature>
<keyword evidence="11" id="KW-0963">Cytoplasm</keyword>
<keyword evidence="3 11" id="KW-0004">4Fe-4S</keyword>
<evidence type="ECO:0000256" key="2">
    <source>
        <dbReference type="ARBA" id="ARBA00006597"/>
    </source>
</evidence>
<evidence type="ECO:0000259" key="12">
    <source>
        <dbReference type="PROSITE" id="PS51674"/>
    </source>
</evidence>
<comment type="PTM">
    <text evidence="11">Upon Fe-S cluster removal intramolecular disulfide bonds are formed.</text>
</comment>
<dbReference type="PANTHER" id="PTHR38839:SF2">
    <property type="entry name" value="TRANSCRIPTIONAL REGULATOR WHIB7-RELATED"/>
    <property type="match status" value="1"/>
</dbReference>
<dbReference type="InterPro" id="IPR034768">
    <property type="entry name" value="4FE4S_WBL"/>
</dbReference>
<organism evidence="13 14">
    <name type="scientific">Pseudonocardia abyssalis</name>
    <dbReference type="NCBI Taxonomy" id="2792008"/>
    <lineage>
        <taxon>Bacteria</taxon>
        <taxon>Bacillati</taxon>
        <taxon>Actinomycetota</taxon>
        <taxon>Actinomycetes</taxon>
        <taxon>Pseudonocardiales</taxon>
        <taxon>Pseudonocardiaceae</taxon>
        <taxon>Pseudonocardia</taxon>
    </lineage>
</organism>
<reference evidence="13 14" key="1">
    <citation type="submission" date="2020-11" db="EMBL/GenBank/DDBJ databases">
        <title>Pseudonocardia abyssalis sp. nov. and Pseudonocardia oceani sp. nov., description and phylogenomic analysis of two novel actinomycetes isolated from the deep Southern Ocean.</title>
        <authorList>
            <person name="Parra J."/>
        </authorList>
    </citation>
    <scope>NUCLEOTIDE SEQUENCE [LARGE SCALE GENOMIC DNA]</scope>
    <source>
        <strain evidence="13 14">KRD-168</strain>
    </source>
</reference>
<comment type="similarity">
    <text evidence="2 11">Belongs to the WhiB family.</text>
</comment>
<sequence length="92" mass="10049">MGGSIPSTTDPTWQRPCHVHDPNLWFAETPADLETAKRHCGSCRIRPACLRGALSRGEPWGVWGGEILDRGVVVAVKRPRGRPPKAGGRWPA</sequence>
<evidence type="ECO:0000256" key="7">
    <source>
        <dbReference type="ARBA" id="ARBA00023015"/>
    </source>
</evidence>
<evidence type="ECO:0000256" key="5">
    <source>
        <dbReference type="ARBA" id="ARBA00023004"/>
    </source>
</evidence>
<protein>
    <recommendedName>
        <fullName evidence="11">Transcriptional regulator WhiB</fullName>
    </recommendedName>
</protein>
<keyword evidence="6 11" id="KW-0411">Iron-sulfur</keyword>
<keyword evidence="10 11" id="KW-0804">Transcription</keyword>
<dbReference type="Pfam" id="PF02467">
    <property type="entry name" value="Whib"/>
    <property type="match status" value="1"/>
</dbReference>